<feature type="domain" description="Neprosin PEP catalytic" evidence="2">
    <location>
        <begin position="112"/>
        <end position="360"/>
    </location>
</feature>
<gene>
    <name evidence="3" type="ORF">C5167_014968</name>
</gene>
<name>A0A4Y7J6L8_PAPSO</name>
<dbReference type="Gene3D" id="3.90.1320.10">
    <property type="entry name" value="Outer-capsid protein sigma 3, large lobe"/>
    <property type="match status" value="1"/>
</dbReference>
<feature type="region of interest" description="Disordered" evidence="1">
    <location>
        <begin position="70"/>
        <end position="91"/>
    </location>
</feature>
<dbReference type="OMA" id="LEDTIDC"/>
<proteinExistence type="predicted"/>
<evidence type="ECO:0000259" key="2">
    <source>
        <dbReference type="PROSITE" id="PS52045"/>
    </source>
</evidence>
<dbReference type="Pfam" id="PF03080">
    <property type="entry name" value="Neprosin"/>
    <property type="match status" value="1"/>
</dbReference>
<dbReference type="Proteomes" id="UP000316621">
    <property type="component" value="Chromosome 3"/>
</dbReference>
<dbReference type="PANTHER" id="PTHR31589">
    <property type="entry name" value="PROTEIN, PUTATIVE (DUF239)-RELATED-RELATED"/>
    <property type="match status" value="1"/>
</dbReference>
<dbReference type="PANTHER" id="PTHR31589:SF110">
    <property type="entry name" value="PROTEIN, PUTATIVE (DUF239)-RELATED"/>
    <property type="match status" value="1"/>
</dbReference>
<dbReference type="Pfam" id="PF14365">
    <property type="entry name" value="Neprosin_AP"/>
    <property type="match status" value="1"/>
</dbReference>
<dbReference type="AlphaFoldDB" id="A0A4Y7J6L8"/>
<reference evidence="3 4" key="1">
    <citation type="journal article" date="2018" name="Science">
        <title>The opium poppy genome and morphinan production.</title>
        <authorList>
            <person name="Guo L."/>
            <person name="Winzer T."/>
            <person name="Yang X."/>
            <person name="Li Y."/>
            <person name="Ning Z."/>
            <person name="He Z."/>
            <person name="Teodor R."/>
            <person name="Lu Y."/>
            <person name="Bowser T.A."/>
            <person name="Graham I.A."/>
            <person name="Ye K."/>
        </authorList>
    </citation>
    <scope>NUCLEOTIDE SEQUENCE [LARGE SCALE GENOMIC DNA]</scope>
    <source>
        <strain evidence="4">cv. HN1</strain>
        <tissue evidence="3">Leaves</tissue>
    </source>
</reference>
<organism evidence="3 4">
    <name type="scientific">Papaver somniferum</name>
    <name type="common">Opium poppy</name>
    <dbReference type="NCBI Taxonomy" id="3469"/>
    <lineage>
        <taxon>Eukaryota</taxon>
        <taxon>Viridiplantae</taxon>
        <taxon>Streptophyta</taxon>
        <taxon>Embryophyta</taxon>
        <taxon>Tracheophyta</taxon>
        <taxon>Spermatophyta</taxon>
        <taxon>Magnoliopsida</taxon>
        <taxon>Ranunculales</taxon>
        <taxon>Papaveraceae</taxon>
        <taxon>Papaveroideae</taxon>
        <taxon>Papaver</taxon>
    </lineage>
</organism>
<evidence type="ECO:0000313" key="3">
    <source>
        <dbReference type="EMBL" id="RZC56106.1"/>
    </source>
</evidence>
<dbReference type="EMBL" id="CM010717">
    <property type="protein sequence ID" value="RZC56106.1"/>
    <property type="molecule type" value="Genomic_DNA"/>
</dbReference>
<dbReference type="InterPro" id="IPR053168">
    <property type="entry name" value="Glutamic_endopeptidase"/>
</dbReference>
<evidence type="ECO:0000256" key="1">
    <source>
        <dbReference type="SAM" id="MobiDB-lite"/>
    </source>
</evidence>
<dbReference type="InterPro" id="IPR025521">
    <property type="entry name" value="Neprosin_propep"/>
</dbReference>
<dbReference type="Gramene" id="RZC56106">
    <property type="protein sequence ID" value="RZC56106"/>
    <property type="gene ID" value="C5167_014968"/>
</dbReference>
<dbReference type="InterPro" id="IPR004314">
    <property type="entry name" value="Neprosin"/>
</dbReference>
<dbReference type="PROSITE" id="PS52045">
    <property type="entry name" value="NEPROSIN_PEP_CD"/>
    <property type="match status" value="1"/>
</dbReference>
<evidence type="ECO:0000313" key="4">
    <source>
        <dbReference type="Proteomes" id="UP000316621"/>
    </source>
</evidence>
<keyword evidence="4" id="KW-1185">Reference proteome</keyword>
<protein>
    <recommendedName>
        <fullName evidence="2">Neprosin PEP catalytic domain-containing protein</fullName>
    </recommendedName>
</protein>
<accession>A0A4Y7J6L8</accession>
<sequence length="360" mass="40375">MGGMSSEEEDLDLEAQLNSLNKPPVKTIQTSWGDLYDCIEFHKQPAFDHPLLKKYKHSMREEMIVSKKSDTMPMSGVDGCPKGTVPIRRTSKEDLIRAKSLSVSSPLSSSNPRPGVEYRAGVTYLKMGEAFNGARGIVSVWNPKVNQDQFSSAEMALKSGPQEQTSAIKFGWTVNPQLYGDNMTRTFAYWTGDGGHKTGCYNTLCKGFVQVHQTYTPVMFFQNTSQVRKPPVAFTVEISREPGTGKWWLMIEKDIKIGYWAKDLFPLFRPGVEYIYWGGRVKSGKDGVSPAMTSGINLNRFQETTGFFDALKLKDKNDHNLEPVRKHLEDTIDCPKFYGAKYWADNNIVLFSGRGGGTCV</sequence>